<evidence type="ECO:0000256" key="1">
    <source>
        <dbReference type="ARBA" id="ARBA00021292"/>
    </source>
</evidence>
<evidence type="ECO:0000259" key="5">
    <source>
        <dbReference type="Pfam" id="PF13439"/>
    </source>
</evidence>
<proteinExistence type="predicted"/>
<evidence type="ECO:0000313" key="7">
    <source>
        <dbReference type="Proteomes" id="UP001501257"/>
    </source>
</evidence>
<dbReference type="InterPro" id="IPR050194">
    <property type="entry name" value="Glycosyltransferase_grp1"/>
</dbReference>
<feature type="domain" description="Glycosyl transferase family 1" evidence="4">
    <location>
        <begin position="213"/>
        <end position="375"/>
    </location>
</feature>
<dbReference type="PANTHER" id="PTHR45947">
    <property type="entry name" value="SULFOQUINOVOSYL TRANSFERASE SQD2"/>
    <property type="match status" value="1"/>
</dbReference>
<dbReference type="Proteomes" id="UP001501257">
    <property type="component" value="Unassembled WGS sequence"/>
</dbReference>
<dbReference type="SUPFAM" id="SSF53756">
    <property type="entry name" value="UDP-Glycosyltransferase/glycogen phosphorylase"/>
    <property type="match status" value="1"/>
</dbReference>
<dbReference type="RefSeq" id="WP_210100758.1">
    <property type="nucleotide sequence ID" value="NZ_BAABLK010000093.1"/>
</dbReference>
<dbReference type="InterPro" id="IPR028098">
    <property type="entry name" value="Glyco_trans_4-like_N"/>
</dbReference>
<dbReference type="EMBL" id="BAABLK010000093">
    <property type="protein sequence ID" value="GAA5229051.1"/>
    <property type="molecule type" value="Genomic_DNA"/>
</dbReference>
<keyword evidence="3" id="KW-0808">Transferase</keyword>
<evidence type="ECO:0000313" key="6">
    <source>
        <dbReference type="EMBL" id="GAA5229051.1"/>
    </source>
</evidence>
<feature type="domain" description="Glycosyltransferase subfamily 4-like N-terminal" evidence="5">
    <location>
        <begin position="30"/>
        <end position="202"/>
    </location>
</feature>
<evidence type="ECO:0000259" key="4">
    <source>
        <dbReference type="Pfam" id="PF00534"/>
    </source>
</evidence>
<dbReference type="Pfam" id="PF13439">
    <property type="entry name" value="Glyco_transf_4"/>
    <property type="match status" value="1"/>
</dbReference>
<dbReference type="Pfam" id="PF00534">
    <property type="entry name" value="Glycos_transf_1"/>
    <property type="match status" value="1"/>
</dbReference>
<name>A0ABP9TSB8_9MICC</name>
<accession>A0ABP9TSB8</accession>
<gene>
    <name evidence="6" type="primary">mshA</name>
    <name evidence="6" type="ORF">GCM10025778_35900</name>
</gene>
<keyword evidence="2" id="KW-0328">Glycosyltransferase</keyword>
<dbReference type="Gene3D" id="3.40.50.2000">
    <property type="entry name" value="Glycogen Phosphorylase B"/>
    <property type="match status" value="2"/>
</dbReference>
<dbReference type="InterPro" id="IPR001296">
    <property type="entry name" value="Glyco_trans_1"/>
</dbReference>
<protein>
    <recommendedName>
        <fullName evidence="1">D-inositol 3-phosphate glycosyltransferase</fullName>
    </recommendedName>
</protein>
<evidence type="ECO:0000256" key="3">
    <source>
        <dbReference type="ARBA" id="ARBA00022679"/>
    </source>
</evidence>
<comment type="caution">
    <text evidence="6">The sequence shown here is derived from an EMBL/GenBank/DDBJ whole genome shotgun (WGS) entry which is preliminary data.</text>
</comment>
<evidence type="ECO:0000256" key="2">
    <source>
        <dbReference type="ARBA" id="ARBA00022676"/>
    </source>
</evidence>
<organism evidence="6 7">
    <name type="scientific">Paeniglutamicibacter antarcticus</name>
    <dbReference type="NCBI Taxonomy" id="494023"/>
    <lineage>
        <taxon>Bacteria</taxon>
        <taxon>Bacillati</taxon>
        <taxon>Actinomycetota</taxon>
        <taxon>Actinomycetes</taxon>
        <taxon>Micrococcales</taxon>
        <taxon>Micrococcaceae</taxon>
        <taxon>Paeniglutamicibacter</taxon>
    </lineage>
</organism>
<sequence>MTEPTILPKRIAMISLHTSPLEQPGSGDAGGMNVYVRHLALALGELGIEVDVFVRGETQSSATAMAPGVVCHEVPAGPAGKLSKEDLAEHLEDAARAIRDYATGFAPYEVIHSHYWLSGVVGLRLAKVWDVPLVHTMHTMGKVKKLSAQTEESAARIRAEMLLCREADRLMANTPAEVQELVDLYGAQPQIVDVVEPGVDLSCFHPGVCVQRESPDGSLRVVFAGRLQKLKGPQILVRALGILARERPDLDVKLSVIGARSGAKELNLQKLVEAEGVEHLVRFSLPMPAEHLAKAFRCADVVAVPSYSESFGLVALEAQACGTPVLAHRVGGLPHAVQDGRTGILVDGAEPASWAAALATLATNPALRLSLGTQAAVFAAGHGWEQTADAAIMSYQRALDCCAVLASGSTPAH</sequence>
<keyword evidence="7" id="KW-1185">Reference proteome</keyword>
<dbReference type="PANTHER" id="PTHR45947:SF3">
    <property type="entry name" value="SULFOQUINOVOSYL TRANSFERASE SQD2"/>
    <property type="match status" value="1"/>
</dbReference>
<reference evidence="7" key="1">
    <citation type="journal article" date="2019" name="Int. J. Syst. Evol. Microbiol.">
        <title>The Global Catalogue of Microorganisms (GCM) 10K type strain sequencing project: providing services to taxonomists for standard genome sequencing and annotation.</title>
        <authorList>
            <consortium name="The Broad Institute Genomics Platform"/>
            <consortium name="The Broad Institute Genome Sequencing Center for Infectious Disease"/>
            <person name="Wu L."/>
            <person name="Ma J."/>
        </authorList>
    </citation>
    <scope>NUCLEOTIDE SEQUENCE [LARGE SCALE GENOMIC DNA]</scope>
    <source>
        <strain evidence="7">JCM 18952</strain>
    </source>
</reference>